<sequence length="388" mass="42375">MAPDISQPSTAARLPSLAGLRFVCAIAVFAAHAYVTLSFNGDWTGTKASVALVVGRSALSFFFVLSGFVMTWSARPGDTATAFWRRRAAKIYPLHVVTWFAALVLISWTGGQIGIRQAVPNLLLLHSWSPAFDINTSVNEVSWSLSCEAFFYLSFPLLIRVLRRIPARRLWAWTAGTTLAVILLPLAASTLLPSQPAFPPFDVTFHQYWVVYLFPLTRLLEFVLGILLARAVLDGRFTGVRFRHVVAALAVAYPVAVQVPFLYSVTAVLIIPVALLVVAAAGSDIRGSRSLVRGPVMVKLGDVTFAFYMVHLLVLQFMYRLIDDGGPASPGQRLGAAALLFAVSLALAWVMHTYIEQPLSRRWGSRRVRAGTMPPAAPARADEEPVAP</sequence>
<dbReference type="Proteomes" id="UP001607069">
    <property type="component" value="Unassembled WGS sequence"/>
</dbReference>
<feature type="transmembrane region" description="Helical" evidence="1">
    <location>
        <begin position="262"/>
        <end position="282"/>
    </location>
</feature>
<evidence type="ECO:0000256" key="1">
    <source>
        <dbReference type="SAM" id="Phobius"/>
    </source>
</evidence>
<accession>A0ABW7HYR0</accession>
<dbReference type="RefSeq" id="WP_279948688.1">
    <property type="nucleotide sequence ID" value="NZ_BAABEN010000026.1"/>
</dbReference>
<evidence type="ECO:0000313" key="3">
    <source>
        <dbReference type="EMBL" id="MFH0250842.1"/>
    </source>
</evidence>
<organism evidence="3 4">
    <name type="scientific">Streptomyces chitinivorans</name>
    <dbReference type="NCBI Taxonomy" id="1257027"/>
    <lineage>
        <taxon>Bacteria</taxon>
        <taxon>Bacillati</taxon>
        <taxon>Actinomycetota</taxon>
        <taxon>Actinomycetes</taxon>
        <taxon>Kitasatosporales</taxon>
        <taxon>Streptomycetaceae</taxon>
        <taxon>Streptomyces</taxon>
    </lineage>
</organism>
<keyword evidence="1" id="KW-1133">Transmembrane helix</keyword>
<dbReference type="InterPro" id="IPR050879">
    <property type="entry name" value="Acyltransferase_3"/>
</dbReference>
<dbReference type="InterPro" id="IPR002656">
    <property type="entry name" value="Acyl_transf_3_dom"/>
</dbReference>
<feature type="transmembrane region" description="Helical" evidence="1">
    <location>
        <begin position="303"/>
        <end position="322"/>
    </location>
</feature>
<feature type="transmembrane region" description="Helical" evidence="1">
    <location>
        <begin position="170"/>
        <end position="188"/>
    </location>
</feature>
<gene>
    <name evidence="3" type="ORF">ACG5V6_21835</name>
</gene>
<keyword evidence="3" id="KW-0808">Transferase</keyword>
<dbReference type="Pfam" id="PF01757">
    <property type="entry name" value="Acyl_transf_3"/>
    <property type="match status" value="1"/>
</dbReference>
<protein>
    <submittedName>
        <fullName evidence="3">Acyltransferase family protein</fullName>
        <ecNumber evidence="3">2.3.-.-</ecNumber>
    </submittedName>
</protein>
<comment type="caution">
    <text evidence="3">The sequence shown here is derived from an EMBL/GenBank/DDBJ whole genome shotgun (WGS) entry which is preliminary data.</text>
</comment>
<keyword evidence="1" id="KW-0472">Membrane</keyword>
<dbReference type="PANTHER" id="PTHR23028:SF53">
    <property type="entry name" value="ACYL_TRANSF_3 DOMAIN-CONTAINING PROTEIN"/>
    <property type="match status" value="1"/>
</dbReference>
<name>A0ABW7HYR0_9ACTN</name>
<dbReference type="EMBL" id="JBIHMK010000100">
    <property type="protein sequence ID" value="MFH0250842.1"/>
    <property type="molecule type" value="Genomic_DNA"/>
</dbReference>
<feature type="transmembrane region" description="Helical" evidence="1">
    <location>
        <begin position="20"/>
        <end position="37"/>
    </location>
</feature>
<keyword evidence="1" id="KW-0812">Transmembrane</keyword>
<evidence type="ECO:0000313" key="4">
    <source>
        <dbReference type="Proteomes" id="UP001607069"/>
    </source>
</evidence>
<proteinExistence type="predicted"/>
<feature type="transmembrane region" description="Helical" evidence="1">
    <location>
        <begin position="141"/>
        <end position="158"/>
    </location>
</feature>
<feature type="transmembrane region" description="Helical" evidence="1">
    <location>
        <begin position="334"/>
        <end position="355"/>
    </location>
</feature>
<feature type="transmembrane region" description="Helical" evidence="1">
    <location>
        <begin position="49"/>
        <end position="70"/>
    </location>
</feature>
<feature type="transmembrane region" description="Helical" evidence="1">
    <location>
        <begin position="240"/>
        <end position="256"/>
    </location>
</feature>
<feature type="transmembrane region" description="Helical" evidence="1">
    <location>
        <begin position="91"/>
        <end position="115"/>
    </location>
</feature>
<dbReference type="GO" id="GO:0016746">
    <property type="term" value="F:acyltransferase activity"/>
    <property type="evidence" value="ECO:0007669"/>
    <property type="project" value="UniProtKB-KW"/>
</dbReference>
<dbReference type="PANTHER" id="PTHR23028">
    <property type="entry name" value="ACETYLTRANSFERASE"/>
    <property type="match status" value="1"/>
</dbReference>
<keyword evidence="3" id="KW-0012">Acyltransferase</keyword>
<keyword evidence="4" id="KW-1185">Reference proteome</keyword>
<reference evidence="3 4" key="1">
    <citation type="submission" date="2024-10" db="EMBL/GenBank/DDBJ databases">
        <authorList>
            <person name="Cho J.-C."/>
        </authorList>
    </citation>
    <scope>NUCLEOTIDE SEQUENCE [LARGE SCALE GENOMIC DNA]</scope>
    <source>
        <strain evidence="3 4">KCTC29696</strain>
    </source>
</reference>
<feature type="transmembrane region" description="Helical" evidence="1">
    <location>
        <begin position="208"/>
        <end position="228"/>
    </location>
</feature>
<dbReference type="EC" id="2.3.-.-" evidence="3"/>
<evidence type="ECO:0000259" key="2">
    <source>
        <dbReference type="Pfam" id="PF01757"/>
    </source>
</evidence>
<feature type="domain" description="Acyltransferase 3" evidence="2">
    <location>
        <begin position="16"/>
        <end position="351"/>
    </location>
</feature>